<comment type="caution">
    <text evidence="2">The sequence shown here is derived from an EMBL/GenBank/DDBJ whole genome shotgun (WGS) entry which is preliminary data.</text>
</comment>
<proteinExistence type="predicted"/>
<dbReference type="EMBL" id="BAAAHE010000048">
    <property type="protein sequence ID" value="GAA0635200.1"/>
    <property type="molecule type" value="Genomic_DNA"/>
</dbReference>
<reference evidence="2 3" key="1">
    <citation type="journal article" date="2019" name="Int. J. Syst. Evol. Microbiol.">
        <title>The Global Catalogue of Microorganisms (GCM) 10K type strain sequencing project: providing services to taxonomists for standard genome sequencing and annotation.</title>
        <authorList>
            <consortium name="The Broad Institute Genomics Platform"/>
            <consortium name="The Broad Institute Genome Sequencing Center for Infectious Disease"/>
            <person name="Wu L."/>
            <person name="Ma J."/>
        </authorList>
    </citation>
    <scope>NUCLEOTIDE SEQUENCE [LARGE SCALE GENOMIC DNA]</scope>
    <source>
        <strain evidence="2 3">JCM 10671</strain>
    </source>
</reference>
<keyword evidence="3" id="KW-1185">Reference proteome</keyword>
<evidence type="ECO:0000313" key="2">
    <source>
        <dbReference type="EMBL" id="GAA0635200.1"/>
    </source>
</evidence>
<dbReference type="Gene3D" id="3.40.50.150">
    <property type="entry name" value="Vaccinia Virus protein VP39"/>
    <property type="match status" value="1"/>
</dbReference>
<dbReference type="CDD" id="cd02440">
    <property type="entry name" value="AdoMet_MTases"/>
    <property type="match status" value="1"/>
</dbReference>
<protein>
    <submittedName>
        <fullName evidence="2">Cyclopropane-fatty-acyl-phospholipid synthase family protein</fullName>
    </submittedName>
</protein>
<feature type="domain" description="Methyltransferase" evidence="1">
    <location>
        <begin position="101"/>
        <end position="195"/>
    </location>
</feature>
<dbReference type="Proteomes" id="UP001500957">
    <property type="component" value="Unassembled WGS sequence"/>
</dbReference>
<dbReference type="InterPro" id="IPR029063">
    <property type="entry name" value="SAM-dependent_MTases_sf"/>
</dbReference>
<dbReference type="PANTHER" id="PTHR44068:SF11">
    <property type="entry name" value="GERANYL DIPHOSPHATE 2-C-METHYLTRANSFERASE"/>
    <property type="match status" value="1"/>
</dbReference>
<gene>
    <name evidence="2" type="ORF">GCM10009547_44210</name>
</gene>
<evidence type="ECO:0000259" key="1">
    <source>
        <dbReference type="Pfam" id="PF13649"/>
    </source>
</evidence>
<dbReference type="PANTHER" id="PTHR44068">
    <property type="entry name" value="ZGC:194242"/>
    <property type="match status" value="1"/>
</dbReference>
<name>A0ABN1HAF7_9ACTN</name>
<sequence>MKPALSRSRASCATSFHGVGPTITSICTRTPSLGTGPVNQVGRPAAWWDACVASLEDLIRPERYPRSLNYDPAWVVSLDMGPHPLWLLENLDLDLTPGARVLDLGAGRGATSVFLAKEYDVEVVAADWWTPAEEVQKVLDAAGVGSSVTAVRAEAHDLPFEPESFDAIVSVDAFEYFGTDDHYLGYLTRFLRPGGTLAVATPGMTKEIRTLGAIPHYIAECVGWEALAWHTPGWWKQSWELTGLVEDVKARLQPDGWADWWLWHDVTCSLRGEDPHAGSVGRMLAADGGQMLSFTLLTARKKA</sequence>
<dbReference type="InterPro" id="IPR050447">
    <property type="entry name" value="Erg6_SMT_methyltransf"/>
</dbReference>
<dbReference type="InterPro" id="IPR041698">
    <property type="entry name" value="Methyltransf_25"/>
</dbReference>
<accession>A0ABN1HAF7</accession>
<dbReference type="Pfam" id="PF13649">
    <property type="entry name" value="Methyltransf_25"/>
    <property type="match status" value="1"/>
</dbReference>
<evidence type="ECO:0000313" key="3">
    <source>
        <dbReference type="Proteomes" id="UP001500957"/>
    </source>
</evidence>
<dbReference type="SUPFAM" id="SSF53335">
    <property type="entry name" value="S-adenosyl-L-methionine-dependent methyltransferases"/>
    <property type="match status" value="1"/>
</dbReference>
<organism evidence="2 3">
    <name type="scientific">Sporichthya brevicatena</name>
    <dbReference type="NCBI Taxonomy" id="171442"/>
    <lineage>
        <taxon>Bacteria</taxon>
        <taxon>Bacillati</taxon>
        <taxon>Actinomycetota</taxon>
        <taxon>Actinomycetes</taxon>
        <taxon>Sporichthyales</taxon>
        <taxon>Sporichthyaceae</taxon>
        <taxon>Sporichthya</taxon>
    </lineage>
</organism>